<organism evidence="2 3">
    <name type="scientific">Butyrivibrio proteoclasticus (strain ATCC 51982 / DSM 14932 / B316)</name>
    <name type="common">Clostridium proteoclasticum</name>
    <dbReference type="NCBI Taxonomy" id="515622"/>
    <lineage>
        <taxon>Bacteria</taxon>
        <taxon>Bacillati</taxon>
        <taxon>Bacillota</taxon>
        <taxon>Clostridia</taxon>
        <taxon>Lachnospirales</taxon>
        <taxon>Lachnospiraceae</taxon>
        <taxon>Butyrivibrio</taxon>
    </lineage>
</organism>
<reference evidence="2 3" key="1">
    <citation type="journal article" date="2010" name="PLoS ONE">
        <title>The glycobiome of the rumen bacterium Butyrivibrio proteoclasticus B316(T) highlights adaptation to a polysaccharide-rich environment.</title>
        <authorList>
            <person name="Kelly W.J."/>
            <person name="Leahy S.C."/>
            <person name="Altermann E."/>
            <person name="Yeoman C.J."/>
            <person name="Dunne J.C."/>
            <person name="Kong Z."/>
            <person name="Pacheco D.M."/>
            <person name="Li D."/>
            <person name="Noel S.J."/>
            <person name="Moon C.D."/>
            <person name="Cookson A.L."/>
            <person name="Attwood G.T."/>
        </authorList>
    </citation>
    <scope>NUCLEOTIDE SEQUENCE [LARGE SCALE GENOMIC DNA]</scope>
    <source>
        <strain evidence="3">ATCC 51982 / DSM 14932 / B316</strain>
        <plasmid evidence="3">Plasmid pCY360</plasmid>
    </source>
</reference>
<evidence type="ECO:0000259" key="1">
    <source>
        <dbReference type="Pfam" id="PF18789"/>
    </source>
</evidence>
<dbReference type="KEGG" id="bpb:bpr_II154"/>
<dbReference type="EMBL" id="CP001812">
    <property type="protein sequence ID" value="ADL36092.1"/>
    <property type="molecule type" value="Genomic_DNA"/>
</dbReference>
<geneLocation type="plasmid" evidence="2 3">
    <name>pCY360</name>
</geneLocation>
<protein>
    <recommendedName>
        <fullName evidence="1">Defence against restriction A C-terminal domain-containing protein</fullName>
    </recommendedName>
</protein>
<dbReference type="AlphaFoldDB" id="E0S3W0"/>
<keyword evidence="3" id="KW-1185">Reference proteome</keyword>
<dbReference type="RefSeq" id="WP_013282741.1">
    <property type="nucleotide sequence ID" value="NC_014389.1"/>
</dbReference>
<keyword evidence="2" id="KW-0614">Plasmid</keyword>
<dbReference type="Proteomes" id="UP000001299">
    <property type="component" value="Plasmid pCY360"/>
</dbReference>
<dbReference type="InterPro" id="IPR041501">
    <property type="entry name" value="DarA_C"/>
</dbReference>
<dbReference type="HOGENOM" id="CLU_1923686_0_0_9"/>
<name>E0S3W0_BUTPB</name>
<dbReference type="Pfam" id="PF18789">
    <property type="entry name" value="DarA_C"/>
    <property type="match status" value="1"/>
</dbReference>
<evidence type="ECO:0000313" key="2">
    <source>
        <dbReference type="EMBL" id="ADL36092.1"/>
    </source>
</evidence>
<sequence>MSKIYYYGMRLRGCAPGCQPEEGFKARLDSVSGKYHDIISYDRLLTKEEEEHFSLTQLMMEPDRFIEDETADERISRLIQDKSAEIIKEIGSLLDIAPEKIDAADHRKLVKAQELLRKAIVGIIEEAKKEN</sequence>
<proteinExistence type="predicted"/>
<gene>
    <name evidence="2" type="ordered locus">bpr_II154</name>
</gene>
<evidence type="ECO:0000313" key="3">
    <source>
        <dbReference type="Proteomes" id="UP000001299"/>
    </source>
</evidence>
<accession>E0S3W0</accession>
<feature type="domain" description="Defence against restriction A C-terminal" evidence="1">
    <location>
        <begin position="3"/>
        <end position="59"/>
    </location>
</feature>